<feature type="compositionally biased region" description="Low complexity" evidence="1">
    <location>
        <begin position="97"/>
        <end position="110"/>
    </location>
</feature>
<feature type="compositionally biased region" description="Basic and acidic residues" evidence="1">
    <location>
        <begin position="1"/>
        <end position="14"/>
    </location>
</feature>
<feature type="region of interest" description="Disordered" evidence="1">
    <location>
        <begin position="1"/>
        <end position="116"/>
    </location>
</feature>
<evidence type="ECO:0000256" key="1">
    <source>
        <dbReference type="SAM" id="MobiDB-lite"/>
    </source>
</evidence>
<evidence type="ECO:0000313" key="2">
    <source>
        <dbReference type="EMBL" id="CAD8833664.1"/>
    </source>
</evidence>
<sequence length="543" mass="58678">MQRERVRDAEDVHVRPGSCMPISARPVRGTSARPPSAVPWERESEREGSGSLPNERHERLLTASSRPQPRPNDRDEMPARPTTPCMNRGGGLRRRAGSAGASGRQAARGRVGSGGSVVDHMSELERALLCKTSGSPLQNTDTWASQESHTRSGRVSVLGEAPTTPGAPALTVQGDTPGPAGGRRTALGRPRPASSGRVSSLRGASRSSTYCETAARTIPRETCLDATAGRHAQEHIPDRTCLDETAVVPSVNRSDRFGRGADSMVPSSQATRSQSSHSDSPARPRSPTPTKMLAWEEGSADPEGAPDSGDSEHEGANRVDGLIEKLLTACQMNDINKAFHLYDRLHHLRAPLYEGVYKLIIECCTRTQQLDRAMQFYDTLKESGQRVSSRLAISLMEAFAKEKQGNHVHAIWKDWCSGVTQNPKHFEVLLVAVSALIRTVSPELASEVLADAAVRSRNIGGLAAGLVHFEVELEDLLQINDSTAREAAANGVLSESRSSGFLELHKVIADLCQQRIKISPGLSQSVQNLLMEDVDLDLDLAAM</sequence>
<feature type="region of interest" description="Disordered" evidence="1">
    <location>
        <begin position="133"/>
        <end position="213"/>
    </location>
</feature>
<feature type="compositionally biased region" description="Low complexity" evidence="1">
    <location>
        <begin position="267"/>
        <end position="279"/>
    </location>
</feature>
<feature type="region of interest" description="Disordered" evidence="1">
    <location>
        <begin position="253"/>
        <end position="292"/>
    </location>
</feature>
<evidence type="ECO:0008006" key="3">
    <source>
        <dbReference type="Google" id="ProtNLM"/>
    </source>
</evidence>
<dbReference type="AlphaFoldDB" id="A0A7S0ZVB7"/>
<reference evidence="2" key="1">
    <citation type="submission" date="2021-01" db="EMBL/GenBank/DDBJ databases">
        <authorList>
            <person name="Corre E."/>
            <person name="Pelletier E."/>
            <person name="Niang G."/>
            <person name="Scheremetjew M."/>
            <person name="Finn R."/>
            <person name="Kale V."/>
            <person name="Holt S."/>
            <person name="Cochrane G."/>
            <person name="Meng A."/>
            <person name="Brown T."/>
            <person name="Cohen L."/>
        </authorList>
    </citation>
    <scope>NUCLEOTIDE SEQUENCE</scope>
</reference>
<dbReference type="Gene3D" id="1.25.40.10">
    <property type="entry name" value="Tetratricopeptide repeat domain"/>
    <property type="match status" value="1"/>
</dbReference>
<proteinExistence type="predicted"/>
<feature type="compositionally biased region" description="Polar residues" evidence="1">
    <location>
        <begin position="133"/>
        <end position="147"/>
    </location>
</feature>
<protein>
    <recommendedName>
        <fullName evidence="3">Pentacotripeptide-repeat region of PRORP domain-containing protein</fullName>
    </recommendedName>
</protein>
<name>A0A7S0ZVB7_NOCSC</name>
<organism evidence="2">
    <name type="scientific">Noctiluca scintillans</name>
    <name type="common">Sea sparkle</name>
    <name type="synonym">Red tide dinoflagellate</name>
    <dbReference type="NCBI Taxonomy" id="2966"/>
    <lineage>
        <taxon>Eukaryota</taxon>
        <taxon>Sar</taxon>
        <taxon>Alveolata</taxon>
        <taxon>Dinophyceae</taxon>
        <taxon>Noctilucales</taxon>
        <taxon>Noctilucaceae</taxon>
        <taxon>Noctiluca</taxon>
    </lineage>
</organism>
<dbReference type="InterPro" id="IPR011990">
    <property type="entry name" value="TPR-like_helical_dom_sf"/>
</dbReference>
<gene>
    <name evidence="2" type="ORF">NSCI0253_LOCUS8012</name>
</gene>
<dbReference type="EMBL" id="HBFQ01011424">
    <property type="protein sequence ID" value="CAD8833664.1"/>
    <property type="molecule type" value="Transcribed_RNA"/>
</dbReference>
<feature type="compositionally biased region" description="Basic and acidic residues" evidence="1">
    <location>
        <begin position="40"/>
        <end position="60"/>
    </location>
</feature>
<accession>A0A7S0ZVB7</accession>